<keyword evidence="2" id="KW-1185">Reference proteome</keyword>
<accession>A0A345P4N0</accession>
<dbReference type="Proteomes" id="UP000253940">
    <property type="component" value="Chromosome"/>
</dbReference>
<organism evidence="1 2">
    <name type="scientific">Aquirhabdus parva</name>
    <dbReference type="NCBI Taxonomy" id="2283318"/>
    <lineage>
        <taxon>Bacteria</taxon>
        <taxon>Pseudomonadati</taxon>
        <taxon>Pseudomonadota</taxon>
        <taxon>Gammaproteobacteria</taxon>
        <taxon>Moraxellales</taxon>
        <taxon>Moraxellaceae</taxon>
        <taxon>Aquirhabdus</taxon>
    </lineage>
</organism>
<dbReference type="KEGG" id="mbah:HYN46_04930"/>
<sequence length="339" mass="37726">MSGTITEFYYTPQIPNFDKIRVNNPFYLSNSNIDNINFVENTTKLDNTLQLIANNIVVKSKNYMFEPLSPDTWSGYQWTGLEPLDRTSMSQQGLGIAGSLPSYGQSLFQKNNSQVGIQLNTFPPDQNTLDLPTKYTAASMQYFIGFTPSKKIWLKSDLLCMSGKLNLASSYSAGSVNQVMMTMRFYDTISTKGFFLNVMLYDSRAYYEVKDIIHIDQQDTGNPIIISHAQNQSSLNHNVLYTSPIIGYANPLTPVSTGALQSGSRDYGFCISAEQFSSALGAINLSFTSKGLPQSSLFSTDKSRYVLEFALVGPEIETSGGRGRLGMTINELWIYRLSP</sequence>
<evidence type="ECO:0000313" key="1">
    <source>
        <dbReference type="EMBL" id="AXI02239.1"/>
    </source>
</evidence>
<name>A0A345P4N0_9GAMM</name>
<dbReference type="AlphaFoldDB" id="A0A345P4N0"/>
<evidence type="ECO:0000313" key="2">
    <source>
        <dbReference type="Proteomes" id="UP000253940"/>
    </source>
</evidence>
<dbReference type="EMBL" id="CP031222">
    <property type="protein sequence ID" value="AXI02239.1"/>
    <property type="molecule type" value="Genomic_DNA"/>
</dbReference>
<protein>
    <submittedName>
        <fullName evidence="1">Uncharacterized protein</fullName>
    </submittedName>
</protein>
<reference evidence="1 2" key="1">
    <citation type="submission" date="2018-07" db="EMBL/GenBank/DDBJ databases">
        <title>Genome sequencing of Moraxellaceae gen. HYN0046.</title>
        <authorList>
            <person name="Kim M."/>
            <person name="Yi H."/>
        </authorList>
    </citation>
    <scope>NUCLEOTIDE SEQUENCE [LARGE SCALE GENOMIC DNA]</scope>
    <source>
        <strain evidence="1 2">HYN0046</strain>
    </source>
</reference>
<gene>
    <name evidence="1" type="ORF">HYN46_04930</name>
</gene>
<dbReference type="RefSeq" id="WP_114898349.1">
    <property type="nucleotide sequence ID" value="NZ_CP031222.1"/>
</dbReference>
<proteinExistence type="predicted"/>